<feature type="region of interest" description="Disordered" evidence="1">
    <location>
        <begin position="1427"/>
        <end position="1457"/>
    </location>
</feature>
<feature type="region of interest" description="Disordered" evidence="1">
    <location>
        <begin position="922"/>
        <end position="948"/>
    </location>
</feature>
<reference evidence="2 3" key="1">
    <citation type="journal article" date="2013" name="Nature">
        <title>Insights into bilaterian evolution from three spiralian genomes.</title>
        <authorList>
            <person name="Simakov O."/>
            <person name="Marletaz F."/>
            <person name="Cho S.J."/>
            <person name="Edsinger-Gonzales E."/>
            <person name="Havlak P."/>
            <person name="Hellsten U."/>
            <person name="Kuo D.H."/>
            <person name="Larsson T."/>
            <person name="Lv J."/>
            <person name="Arendt D."/>
            <person name="Savage R."/>
            <person name="Osoegawa K."/>
            <person name="de Jong P."/>
            <person name="Grimwood J."/>
            <person name="Chapman J.A."/>
            <person name="Shapiro H."/>
            <person name="Aerts A."/>
            <person name="Otillar R.P."/>
            <person name="Terry A.Y."/>
            <person name="Boore J.L."/>
            <person name="Grigoriev I.V."/>
            <person name="Lindberg D.R."/>
            <person name="Seaver E.C."/>
            <person name="Weisblat D.A."/>
            <person name="Putnam N.H."/>
            <person name="Rokhsar D.S."/>
        </authorList>
    </citation>
    <scope>NUCLEOTIDE SEQUENCE [LARGE SCALE GENOMIC DNA]</scope>
</reference>
<feature type="compositionally biased region" description="Polar residues" evidence="1">
    <location>
        <begin position="794"/>
        <end position="817"/>
    </location>
</feature>
<feature type="region of interest" description="Disordered" evidence="1">
    <location>
        <begin position="27"/>
        <end position="64"/>
    </location>
</feature>
<protein>
    <submittedName>
        <fullName evidence="2">Uncharacterized protein</fullName>
    </submittedName>
</protein>
<feature type="compositionally biased region" description="Polar residues" evidence="1">
    <location>
        <begin position="1122"/>
        <end position="1141"/>
    </location>
</feature>
<gene>
    <name evidence="2" type="ORF">LOTGIDRAFT_239234</name>
</gene>
<keyword evidence="3" id="KW-1185">Reference proteome</keyword>
<sequence length="1578" mass="166418">MGSSEDKVLFSKSFTAPCERVAGMDKPQLLPASYLQQPADSPSSDNPENLRPTSSTPYNIPNVPSEGVNITVRLSPDGNPVPLSDVEAINTDNVKSIKVFVYDDTQKDYVPIEEVTGSVNINKESITDNPDNPVEIKLKIHACFEETQGPSETSATEEPQPTPPLVPTTSGTSECTETDGMKDAQIIPDSSITSPTSPSVDVTQIRDGGASFPAGQIPEIVINLTPTSNSEVEIGSVTVPVTNVASITVTPIASDDTEKTGDSVTETVVGNIASVIFPNDVRGDKVKITLTPVGNNLPVTTTGALEVKACFVETTGPGVSTTVGTTVGPGTTSTPCTKVAGMENPQLLPASYLQQPADSPSSDNPENLRPTSSTPYKIPNVPSEGVNITVRLSPDDNPVPLSDVEAINTDNVKSIKVFVYDDTQKDYTLTKKVLPDGVDTSKIKILVIPDNPDNPVEIKLKIHACFEGICTDEEGMSDPAYIPTRSITSAGVSDVEDLRPGDNPATYNAGTAPEFVIDLLADSEDDVEVKSVTLLDAENVKSIAVYIDDSLSEAPQTGDSDPSGSPPKVTFPAGTRAKSIRVVVTQTDDGVETKFNVDIRACFEVTAAPVATGQPVETTVTAEVCEEINGMQEPAYIPDSYLDGLNNAQKSTLRSPTGLVSLANNNGPITITLAKTDISLGFVEYKNTQNLKRVEIELISVNGDVTPVTDKPALNAPGDQRIDFRPDEKAQKIKIIFYPSNVSEAVEFSLDVRACFEGTVSPTTTGPGVSTTAATAPCTKVAGMENPQLLPASYLQQPADSPSSDNPENLRPTSSTPYKIPNVPSEGVNITVRLSPDGNPVPLSDVEAINTDNVKSIKVFVYDDTQKDYVPIEEVTGSTLTKKVLPDGVDTSKIKILVIPDNPDNPVEIKLKIHACFEETVGTTQGPSETSATEGQPGTSPLLPTTPGPSEVCEEINGMQEPAYIPDSYLDGLNNAQKSTLRSPTGLVSLANNNGPITITLAATDISLGFVEYKNTQNLKRVEIELISVNGDVTPVTDKPALNAPGDQRIDFRPDEKAQKIKIIFYPSNVSEAVEFSLDVRACFEGTVSPTTTGPGVSTTAATAPCTKVAGMENPQLLPASYLQQPADSPSSDNPENLRPTSPSPYKIPNVPSEGVNITVRLSPDGNPVPLSDVEAINTDNVKSIKVFVYDDTQKDYVPIEEVTGSTLTKKVLPDGVDTSKIKILVIPDNPDNPVEIKLKIHACFEETVGTTQGPSETSATEGQPGTSPLLPTTPGTSECTETDGMKDAQIIPDSSITSPTSPSVDVTQIRDGGASFPAGQIPEIVINLTPTSNSEVEIGSVTVPVTNVASITVTPIASDDTEKTGDSVTENVVGNIASVTFPNDVRGDKVKITLTPVGPGVSTTAATAPCTKVAGMENPQLLPASYLQQPADSPSSDNPENLRPTSPSPYKIPNVPSEGVNITVRLSPDGNPVPLSDVEAINTDNVKSIKVFVYDDTQKDYVPIEEVTGSNVVGNIASVTFPNDVRGDKVKITLTPVGNNLPVTTTGALEVKACFVETTGPGVSTTVGTTVGPGTTS</sequence>
<name>V4AID0_LOTGI</name>
<feature type="region of interest" description="Disordered" evidence="1">
    <location>
        <begin position="1122"/>
        <end position="1152"/>
    </location>
</feature>
<feature type="compositionally biased region" description="Polar residues" evidence="1">
    <location>
        <begin position="148"/>
        <end position="159"/>
    </location>
</feature>
<feature type="compositionally biased region" description="Low complexity" evidence="1">
    <location>
        <begin position="937"/>
        <end position="948"/>
    </location>
</feature>
<evidence type="ECO:0000313" key="3">
    <source>
        <dbReference type="Proteomes" id="UP000030746"/>
    </source>
</evidence>
<feature type="compositionally biased region" description="Polar residues" evidence="1">
    <location>
        <begin position="553"/>
        <end position="563"/>
    </location>
</feature>
<feature type="compositionally biased region" description="Low complexity" evidence="1">
    <location>
        <begin position="1265"/>
        <end position="1278"/>
    </location>
</feature>
<accession>V4AID0</accession>
<proteinExistence type="predicted"/>
<dbReference type="RefSeq" id="XP_009052579.1">
    <property type="nucleotide sequence ID" value="XM_009054331.1"/>
</dbReference>
<dbReference type="Proteomes" id="UP000030746">
    <property type="component" value="Unassembled WGS sequence"/>
</dbReference>
<dbReference type="GeneID" id="20251008"/>
<feature type="compositionally biased region" description="Polar residues" evidence="1">
    <location>
        <begin position="1427"/>
        <end position="1446"/>
    </location>
</feature>
<feature type="region of interest" description="Disordered" evidence="1">
    <location>
        <begin position="147"/>
        <end position="211"/>
    </location>
</feature>
<evidence type="ECO:0000256" key="1">
    <source>
        <dbReference type="SAM" id="MobiDB-lite"/>
    </source>
</evidence>
<dbReference type="HOGENOM" id="CLU_245231_0_0_1"/>
<dbReference type="CTD" id="20251008"/>
<dbReference type="EMBL" id="KB201392">
    <property type="protein sequence ID" value="ESO96717.1"/>
    <property type="molecule type" value="Genomic_DNA"/>
</dbReference>
<evidence type="ECO:0000313" key="2">
    <source>
        <dbReference type="EMBL" id="ESO96717.1"/>
    </source>
</evidence>
<dbReference type="OrthoDB" id="10671000at2759"/>
<organism evidence="2 3">
    <name type="scientific">Lottia gigantea</name>
    <name type="common">Giant owl limpet</name>
    <dbReference type="NCBI Taxonomy" id="225164"/>
    <lineage>
        <taxon>Eukaryota</taxon>
        <taxon>Metazoa</taxon>
        <taxon>Spiralia</taxon>
        <taxon>Lophotrochozoa</taxon>
        <taxon>Mollusca</taxon>
        <taxon>Gastropoda</taxon>
        <taxon>Patellogastropoda</taxon>
        <taxon>Lottioidea</taxon>
        <taxon>Lottiidae</taxon>
        <taxon>Lottia</taxon>
    </lineage>
</organism>
<dbReference type="KEGG" id="lgi:LOTGIDRAFT_239234"/>
<feature type="compositionally biased region" description="Low complexity" evidence="1">
    <location>
        <begin position="186"/>
        <end position="203"/>
    </location>
</feature>
<feature type="compositionally biased region" description="Polar residues" evidence="1">
    <location>
        <begin position="352"/>
        <end position="375"/>
    </location>
</feature>
<feature type="region of interest" description="Disordered" evidence="1">
    <location>
        <begin position="1250"/>
        <end position="1316"/>
    </location>
</feature>
<feature type="non-terminal residue" evidence="2">
    <location>
        <position position="1578"/>
    </location>
</feature>
<feature type="region of interest" description="Disordered" evidence="1">
    <location>
        <begin position="352"/>
        <end position="382"/>
    </location>
</feature>
<feature type="compositionally biased region" description="Polar residues" evidence="1">
    <location>
        <begin position="1250"/>
        <end position="1264"/>
    </location>
</feature>
<feature type="region of interest" description="Disordered" evidence="1">
    <location>
        <begin position="552"/>
        <end position="572"/>
    </location>
</feature>
<feature type="region of interest" description="Disordered" evidence="1">
    <location>
        <begin position="794"/>
        <end position="822"/>
    </location>
</feature>
<feature type="compositionally biased region" description="Low complexity" evidence="1">
    <location>
        <begin position="1291"/>
        <end position="1308"/>
    </location>
</feature>
<feature type="compositionally biased region" description="Polar residues" evidence="1">
    <location>
        <begin position="34"/>
        <end position="59"/>
    </location>
</feature>
<feature type="compositionally biased region" description="Polar residues" evidence="1">
    <location>
        <begin position="922"/>
        <end position="936"/>
    </location>
</feature>